<feature type="signal peptide" evidence="2">
    <location>
        <begin position="1"/>
        <end position="19"/>
    </location>
</feature>
<dbReference type="PANTHER" id="PTHR43002">
    <property type="entry name" value="GLYCOGEN DEBRANCHING ENZYME"/>
    <property type="match status" value="1"/>
</dbReference>
<dbReference type="Gene3D" id="3.20.20.80">
    <property type="entry name" value="Glycosidases"/>
    <property type="match status" value="1"/>
</dbReference>
<evidence type="ECO:0000256" key="2">
    <source>
        <dbReference type="SAM" id="SignalP"/>
    </source>
</evidence>
<keyword evidence="5" id="KW-1185">Reference proteome</keyword>
<protein>
    <submittedName>
        <fullName evidence="4">T9SS type A sorting domain-containing protein</fullName>
    </submittedName>
</protein>
<dbReference type="InterPro" id="IPR026444">
    <property type="entry name" value="Secre_tail"/>
</dbReference>
<dbReference type="AlphaFoldDB" id="A0A504J3M2"/>
<dbReference type="RefSeq" id="WP_140597020.1">
    <property type="nucleotide sequence ID" value="NZ_VFWZ01000009.1"/>
</dbReference>
<name>A0A504J3M2_9FLAO</name>
<evidence type="ECO:0000259" key="3">
    <source>
        <dbReference type="SMART" id="SM00642"/>
    </source>
</evidence>
<feature type="domain" description="Glycosyl hydrolase family 13 catalytic" evidence="3">
    <location>
        <begin position="380"/>
        <end position="744"/>
    </location>
</feature>
<evidence type="ECO:0000256" key="1">
    <source>
        <dbReference type="ARBA" id="ARBA00022729"/>
    </source>
</evidence>
<dbReference type="CDD" id="cd11350">
    <property type="entry name" value="AmyAc_4"/>
    <property type="match status" value="1"/>
</dbReference>
<dbReference type="SUPFAM" id="SSF81296">
    <property type="entry name" value="E set domains"/>
    <property type="match status" value="1"/>
</dbReference>
<dbReference type="Proteomes" id="UP000315540">
    <property type="component" value="Unassembled WGS sequence"/>
</dbReference>
<feature type="chain" id="PRO_5021256530" evidence="2">
    <location>
        <begin position="20"/>
        <end position="923"/>
    </location>
</feature>
<dbReference type="InterPro" id="IPR014756">
    <property type="entry name" value="Ig_E-set"/>
</dbReference>
<dbReference type="InterPro" id="IPR006047">
    <property type="entry name" value="GH13_cat_dom"/>
</dbReference>
<dbReference type="OrthoDB" id="9761875at2"/>
<dbReference type="Pfam" id="PF00128">
    <property type="entry name" value="Alpha-amylase"/>
    <property type="match status" value="1"/>
</dbReference>
<dbReference type="SMART" id="SM00642">
    <property type="entry name" value="Aamy"/>
    <property type="match status" value="1"/>
</dbReference>
<dbReference type="InterPro" id="IPR017853">
    <property type="entry name" value="GH"/>
</dbReference>
<comment type="caution">
    <text evidence="4">The sequence shown here is derived from an EMBL/GenBank/DDBJ whole genome shotgun (WGS) entry which is preliminary data.</text>
</comment>
<evidence type="ECO:0000313" key="5">
    <source>
        <dbReference type="Proteomes" id="UP000315540"/>
    </source>
</evidence>
<sequence length="923" mass="105578">MKKTIHLFLLLFVVNIINAQQQNATFTITPDIFEENDEITITVSNIDPNIWGVTDIYLWAWYFEQGSNNANNAPTNGEWINSNEANKFTNNGDGTYSFTFTPSIFYNTTGIDRIGMLAKAKDGSGDKKTQDNVVDVGAFDLSLIQPSKNITIADRDSPFSIKANTTIPADFILTANGVIINIQQGIINYDYEYTVEDDTEFILTANDPNTTNTISKQFSALISPEINEAPVPIGMQDGININPEDPTSVTLVLYAPEKNFVHVKGNFNNNNWTLDDKYLLNKDTEQNRFWITLNNLPNNSDILFQYVVEGSISIADPYSTLILSEFNDVFIDENTFTDIPDYPTGKTQHAVSWFKTNENAYDWKVKDFNRPKTTDLVIYELLIRDFDELHSFEAVKNRLDYLQDLGINAIELMPVSEFDGNISWGYNPSFHMALDKYYGSPTAFKEFVDECHSRGIAVILDVVYNHATGQNPYYRMWNDCNGCYTGKVTSENPFFNIGDTNTSFSFFNDMDHESQATQEYVDQLNEFWLKEYNIDGFRFDFTKGFTNTIGDGGAFDQSRINILKRMNTQIKDIDSEAYVILEHFAPNEEETILINEGMLVWGNHNFNYNQATMGYDNSDFSAVSYLSRGWDTPSNISYMESHDEERLMYKNIQFGNSNADYSVKNLTTALERVSLAGAFYFTIPGPKMIWQFGELGYDFSINACEDNSISDGCRTSPKPIRWDYYEDTNRKAVYELYSKLIALKKNEPVFQTNNFTLNTSSDTAKSIHLTSSSFNHPGIKNVTIIGNFGVEPIEIDPEFQNRGFWFDLLDGRKRAIFIRDVNAKITLQPGEFKIYGDRPYFPRIRRPKKPSIVIYPNPTRSTFALREKAEKISIFNNRGILVKEFEGKFAPHQQFPVRELSKGFYIIKVENNTKNYVTKLSIK</sequence>
<proteinExistence type="predicted"/>
<dbReference type="Pfam" id="PF18962">
    <property type="entry name" value="Por_Secre_tail"/>
    <property type="match status" value="1"/>
</dbReference>
<reference evidence="4 5" key="1">
    <citation type="submission" date="2019-06" db="EMBL/GenBank/DDBJ databases">
        <authorList>
            <person name="Meng X."/>
        </authorList>
    </citation>
    <scope>NUCLEOTIDE SEQUENCE [LARGE SCALE GENOMIC DNA]</scope>
    <source>
        <strain evidence="4 5">M625</strain>
    </source>
</reference>
<organism evidence="4 5">
    <name type="scientific">Aquimarina algicola</name>
    <dbReference type="NCBI Taxonomy" id="2589995"/>
    <lineage>
        <taxon>Bacteria</taxon>
        <taxon>Pseudomonadati</taxon>
        <taxon>Bacteroidota</taxon>
        <taxon>Flavobacteriia</taxon>
        <taxon>Flavobacteriales</taxon>
        <taxon>Flavobacteriaceae</taxon>
        <taxon>Aquimarina</taxon>
    </lineage>
</organism>
<dbReference type="SUPFAM" id="SSF51445">
    <property type="entry name" value="(Trans)glycosidases"/>
    <property type="match status" value="1"/>
</dbReference>
<dbReference type="EMBL" id="VFWZ01000009">
    <property type="protein sequence ID" value="TPN82183.1"/>
    <property type="molecule type" value="Genomic_DNA"/>
</dbReference>
<evidence type="ECO:0000313" key="4">
    <source>
        <dbReference type="EMBL" id="TPN82183.1"/>
    </source>
</evidence>
<dbReference type="NCBIfam" id="TIGR04183">
    <property type="entry name" value="Por_Secre_tail"/>
    <property type="match status" value="1"/>
</dbReference>
<keyword evidence="1 2" id="KW-0732">Signal</keyword>
<gene>
    <name evidence="4" type="ORF">FHK87_22425</name>
</gene>
<accession>A0A504J3M2</accession>
<dbReference type="GO" id="GO:0005975">
    <property type="term" value="P:carbohydrate metabolic process"/>
    <property type="evidence" value="ECO:0007669"/>
    <property type="project" value="InterPro"/>
</dbReference>